<sequence>TEPVHTGLICILSGCFILLVVRLFSVSAFEQFPLVVVAVTCGVAIRQVPRAVLRRVENLPWCPVSCPILALG</sequence>
<keyword evidence="1" id="KW-0812">Transmembrane</keyword>
<protein>
    <submittedName>
        <fullName evidence="2">Uncharacterized protein</fullName>
    </submittedName>
</protein>
<evidence type="ECO:0000313" key="2">
    <source>
        <dbReference type="EnsemblPlants" id="TuG1812G0300005594.01.T01"/>
    </source>
</evidence>
<reference evidence="2" key="3">
    <citation type="submission" date="2022-06" db="UniProtKB">
        <authorList>
            <consortium name="EnsemblPlants"/>
        </authorList>
    </citation>
    <scope>IDENTIFICATION</scope>
</reference>
<feature type="transmembrane region" description="Helical" evidence="1">
    <location>
        <begin position="6"/>
        <end position="24"/>
    </location>
</feature>
<dbReference type="AlphaFoldDB" id="A0A8R7U2U2"/>
<reference evidence="2" key="2">
    <citation type="submission" date="2018-03" db="EMBL/GenBank/DDBJ databases">
        <title>The Triticum urartu genome reveals the dynamic nature of wheat genome evolution.</title>
        <authorList>
            <person name="Ling H."/>
            <person name="Ma B."/>
            <person name="Shi X."/>
            <person name="Liu H."/>
            <person name="Dong L."/>
            <person name="Sun H."/>
            <person name="Cao Y."/>
            <person name="Gao Q."/>
            <person name="Zheng S."/>
            <person name="Li Y."/>
            <person name="Yu Y."/>
            <person name="Du H."/>
            <person name="Qi M."/>
            <person name="Li Y."/>
            <person name="Yu H."/>
            <person name="Cui Y."/>
            <person name="Wang N."/>
            <person name="Chen C."/>
            <person name="Wu H."/>
            <person name="Zhao Y."/>
            <person name="Zhang J."/>
            <person name="Li Y."/>
            <person name="Zhou W."/>
            <person name="Zhang B."/>
            <person name="Hu W."/>
            <person name="Eijk M."/>
            <person name="Tang J."/>
            <person name="Witsenboer H."/>
            <person name="Zhao S."/>
            <person name="Li Z."/>
            <person name="Zhang A."/>
            <person name="Wang D."/>
            <person name="Liang C."/>
        </authorList>
    </citation>
    <scope>NUCLEOTIDE SEQUENCE [LARGE SCALE GENOMIC DNA]</scope>
    <source>
        <strain evidence="2">cv. G1812</strain>
    </source>
</reference>
<proteinExistence type="predicted"/>
<keyword evidence="1" id="KW-0472">Membrane</keyword>
<accession>A0A8R7U2U2</accession>
<organism evidence="2 3">
    <name type="scientific">Triticum urartu</name>
    <name type="common">Red wild einkorn</name>
    <name type="synonym">Crithodium urartu</name>
    <dbReference type="NCBI Taxonomy" id="4572"/>
    <lineage>
        <taxon>Eukaryota</taxon>
        <taxon>Viridiplantae</taxon>
        <taxon>Streptophyta</taxon>
        <taxon>Embryophyta</taxon>
        <taxon>Tracheophyta</taxon>
        <taxon>Spermatophyta</taxon>
        <taxon>Magnoliopsida</taxon>
        <taxon>Liliopsida</taxon>
        <taxon>Poales</taxon>
        <taxon>Poaceae</taxon>
        <taxon>BOP clade</taxon>
        <taxon>Pooideae</taxon>
        <taxon>Triticodae</taxon>
        <taxon>Triticeae</taxon>
        <taxon>Triticinae</taxon>
        <taxon>Triticum</taxon>
    </lineage>
</organism>
<keyword evidence="1" id="KW-1133">Transmembrane helix</keyword>
<evidence type="ECO:0000256" key="1">
    <source>
        <dbReference type="SAM" id="Phobius"/>
    </source>
</evidence>
<evidence type="ECO:0000313" key="3">
    <source>
        <dbReference type="Proteomes" id="UP000015106"/>
    </source>
</evidence>
<dbReference type="Gramene" id="TuG1812G0300005594.01.T01">
    <property type="protein sequence ID" value="TuG1812G0300005594.01.T01"/>
    <property type="gene ID" value="TuG1812G0300005594.01"/>
</dbReference>
<reference evidence="3" key="1">
    <citation type="journal article" date="2013" name="Nature">
        <title>Draft genome of the wheat A-genome progenitor Triticum urartu.</title>
        <authorList>
            <person name="Ling H.Q."/>
            <person name="Zhao S."/>
            <person name="Liu D."/>
            <person name="Wang J."/>
            <person name="Sun H."/>
            <person name="Zhang C."/>
            <person name="Fan H."/>
            <person name="Li D."/>
            <person name="Dong L."/>
            <person name="Tao Y."/>
            <person name="Gao C."/>
            <person name="Wu H."/>
            <person name="Li Y."/>
            <person name="Cui Y."/>
            <person name="Guo X."/>
            <person name="Zheng S."/>
            <person name="Wang B."/>
            <person name="Yu K."/>
            <person name="Liang Q."/>
            <person name="Yang W."/>
            <person name="Lou X."/>
            <person name="Chen J."/>
            <person name="Feng M."/>
            <person name="Jian J."/>
            <person name="Zhang X."/>
            <person name="Luo G."/>
            <person name="Jiang Y."/>
            <person name="Liu J."/>
            <person name="Wang Z."/>
            <person name="Sha Y."/>
            <person name="Zhang B."/>
            <person name="Wu H."/>
            <person name="Tang D."/>
            <person name="Shen Q."/>
            <person name="Xue P."/>
            <person name="Zou S."/>
            <person name="Wang X."/>
            <person name="Liu X."/>
            <person name="Wang F."/>
            <person name="Yang Y."/>
            <person name="An X."/>
            <person name="Dong Z."/>
            <person name="Zhang K."/>
            <person name="Zhang X."/>
            <person name="Luo M.C."/>
            <person name="Dvorak J."/>
            <person name="Tong Y."/>
            <person name="Wang J."/>
            <person name="Yang H."/>
            <person name="Li Z."/>
            <person name="Wang D."/>
            <person name="Zhang A."/>
            <person name="Wang J."/>
        </authorList>
    </citation>
    <scope>NUCLEOTIDE SEQUENCE</scope>
    <source>
        <strain evidence="3">cv. G1812</strain>
    </source>
</reference>
<dbReference type="Proteomes" id="UP000015106">
    <property type="component" value="Chromosome 3"/>
</dbReference>
<name>A0A8R7U2U2_TRIUA</name>
<dbReference type="EnsemblPlants" id="TuG1812G0300005594.01.T01">
    <property type="protein sequence ID" value="TuG1812G0300005594.01.T01"/>
    <property type="gene ID" value="TuG1812G0300005594.01"/>
</dbReference>
<keyword evidence="3" id="KW-1185">Reference proteome</keyword>